<reference evidence="3 4" key="1">
    <citation type="submission" date="2013-11" db="EMBL/GenBank/DDBJ databases">
        <title>Draft genome of the bovine lungworm Dictyocaulus viviparus.</title>
        <authorList>
            <person name="Mitreva M."/>
        </authorList>
    </citation>
    <scope>NUCLEOTIDE SEQUENCE [LARGE SCALE GENOMIC DNA]</scope>
    <source>
        <strain evidence="3 4">HannoverDv2000</strain>
    </source>
</reference>
<evidence type="ECO:0000313" key="3">
    <source>
        <dbReference type="EMBL" id="KJH45228.1"/>
    </source>
</evidence>
<dbReference type="GO" id="GO:0032869">
    <property type="term" value="P:cellular response to insulin stimulus"/>
    <property type="evidence" value="ECO:0007669"/>
    <property type="project" value="TreeGrafter"/>
</dbReference>
<feature type="region of interest" description="Disordered" evidence="1">
    <location>
        <begin position="113"/>
        <end position="132"/>
    </location>
</feature>
<dbReference type="EMBL" id="KN716419">
    <property type="protein sequence ID" value="KJH45228.1"/>
    <property type="molecule type" value="Genomic_DNA"/>
</dbReference>
<reference evidence="4" key="2">
    <citation type="journal article" date="2016" name="Sci. Rep.">
        <title>Dictyocaulus viviparus genome, variome and transcriptome elucidate lungworm biology and support future intervention.</title>
        <authorList>
            <person name="McNulty S.N."/>
            <person name="Strube C."/>
            <person name="Rosa B.A."/>
            <person name="Martin J.C."/>
            <person name="Tyagi R."/>
            <person name="Choi Y.J."/>
            <person name="Wang Q."/>
            <person name="Hallsworth Pepin K."/>
            <person name="Zhang X."/>
            <person name="Ozersky P."/>
            <person name="Wilson R.K."/>
            <person name="Sternberg P.W."/>
            <person name="Gasser R.B."/>
            <person name="Mitreva M."/>
        </authorList>
    </citation>
    <scope>NUCLEOTIDE SEQUENCE [LARGE SCALE GENOMIC DNA]</scope>
    <source>
        <strain evidence="4">HannoverDv2000</strain>
    </source>
</reference>
<dbReference type="GO" id="GO:0005634">
    <property type="term" value="C:nucleus"/>
    <property type="evidence" value="ECO:0007669"/>
    <property type="project" value="TreeGrafter"/>
</dbReference>
<dbReference type="InterPro" id="IPR007651">
    <property type="entry name" value="Lipin_N"/>
</dbReference>
<organism evidence="3 4">
    <name type="scientific">Dictyocaulus viviparus</name>
    <name type="common">Bovine lungworm</name>
    <dbReference type="NCBI Taxonomy" id="29172"/>
    <lineage>
        <taxon>Eukaryota</taxon>
        <taxon>Metazoa</taxon>
        <taxon>Ecdysozoa</taxon>
        <taxon>Nematoda</taxon>
        <taxon>Chromadorea</taxon>
        <taxon>Rhabditida</taxon>
        <taxon>Rhabditina</taxon>
        <taxon>Rhabditomorpha</taxon>
        <taxon>Strongyloidea</taxon>
        <taxon>Metastrongylidae</taxon>
        <taxon>Dictyocaulus</taxon>
    </lineage>
</organism>
<dbReference type="GO" id="GO:0045944">
    <property type="term" value="P:positive regulation of transcription by RNA polymerase II"/>
    <property type="evidence" value="ECO:0007669"/>
    <property type="project" value="TreeGrafter"/>
</dbReference>
<dbReference type="GO" id="GO:0019432">
    <property type="term" value="P:triglyceride biosynthetic process"/>
    <property type="evidence" value="ECO:0007669"/>
    <property type="project" value="TreeGrafter"/>
</dbReference>
<protein>
    <submittedName>
        <fullName evidence="3">Lipin, region</fullName>
    </submittedName>
</protein>
<sequence>AIDVIVVEQPDGELKSTPFHVRFGKYGVFSHSDKYVDIQINGEEIDLKMKLGESGVAFFVEEANSHQIPSYMLTSPLPEPGGLQLQSTDHVLTESAKILCQNTSSVNNERKDVTRNNTCEGMRLPEFGEGNKQEQSLLEVQQRKRNLPFNSSVFSIRKNRSLPDLQSLSGQGSGYHSDVEGKTGKSASKKLSSRSLLHSKSEPFDEKQSAETLLKSVSISTRGPQRRKKSRIVLQPINIKIENESDSEGSSVSSSPVHSLLDSRDVERIADGALSDSEVDRHRNTPETVGII</sequence>
<evidence type="ECO:0000256" key="1">
    <source>
        <dbReference type="SAM" id="MobiDB-lite"/>
    </source>
</evidence>
<feature type="region of interest" description="Disordered" evidence="1">
    <location>
        <begin position="271"/>
        <end position="292"/>
    </location>
</feature>
<feature type="compositionally biased region" description="Basic and acidic residues" evidence="1">
    <location>
        <begin position="199"/>
        <end position="209"/>
    </location>
</feature>
<evidence type="ECO:0000313" key="4">
    <source>
        <dbReference type="Proteomes" id="UP000053766"/>
    </source>
</evidence>
<feature type="domain" description="Lipin N-terminal" evidence="2">
    <location>
        <begin position="1"/>
        <end position="76"/>
    </location>
</feature>
<proteinExistence type="predicted"/>
<accession>A0A0D8XKU1</accession>
<feature type="non-terminal residue" evidence="3">
    <location>
        <position position="1"/>
    </location>
</feature>
<keyword evidence="4" id="KW-1185">Reference proteome</keyword>
<name>A0A0D8XKU1_DICVI</name>
<dbReference type="AlphaFoldDB" id="A0A0D8XKU1"/>
<dbReference type="Proteomes" id="UP000053766">
    <property type="component" value="Unassembled WGS sequence"/>
</dbReference>
<gene>
    <name evidence="3" type="ORF">DICVIV_08723</name>
</gene>
<dbReference type="PANTHER" id="PTHR12181">
    <property type="entry name" value="LIPIN"/>
    <property type="match status" value="1"/>
</dbReference>
<dbReference type="GO" id="GO:0008195">
    <property type="term" value="F:phosphatidate phosphatase activity"/>
    <property type="evidence" value="ECO:0007669"/>
    <property type="project" value="TreeGrafter"/>
</dbReference>
<dbReference type="OrthoDB" id="4567at2759"/>
<feature type="region of interest" description="Disordered" evidence="1">
    <location>
        <begin position="163"/>
        <end position="211"/>
    </location>
</feature>
<dbReference type="InterPro" id="IPR026058">
    <property type="entry name" value="LIPIN"/>
</dbReference>
<evidence type="ECO:0000259" key="2">
    <source>
        <dbReference type="Pfam" id="PF04571"/>
    </source>
</evidence>
<dbReference type="GO" id="GO:0003713">
    <property type="term" value="F:transcription coactivator activity"/>
    <property type="evidence" value="ECO:0007669"/>
    <property type="project" value="TreeGrafter"/>
</dbReference>
<dbReference type="Pfam" id="PF04571">
    <property type="entry name" value="Lipin_N"/>
    <property type="match status" value="1"/>
</dbReference>
<dbReference type="GO" id="GO:0009062">
    <property type="term" value="P:fatty acid catabolic process"/>
    <property type="evidence" value="ECO:0007669"/>
    <property type="project" value="TreeGrafter"/>
</dbReference>
<dbReference type="STRING" id="29172.A0A0D8XKU1"/>
<dbReference type="PANTHER" id="PTHR12181:SF12">
    <property type="entry name" value="PHOSPHATIDATE PHOSPHATASE"/>
    <property type="match status" value="1"/>
</dbReference>